<evidence type="ECO:0000313" key="3">
    <source>
        <dbReference type="Proteomes" id="UP001595701"/>
    </source>
</evidence>
<protein>
    <recommendedName>
        <fullName evidence="4">Secreted protein</fullName>
    </recommendedName>
</protein>
<dbReference type="EMBL" id="JBHRWR010000016">
    <property type="protein sequence ID" value="MFC3575623.1"/>
    <property type="molecule type" value="Genomic_DNA"/>
</dbReference>
<gene>
    <name evidence="2" type="ORF">ACFOZ0_20555</name>
</gene>
<accession>A0ABV7SGG9</accession>
<keyword evidence="3" id="KW-1185">Reference proteome</keyword>
<name>A0ABV7SGG9_9ACTN</name>
<sequence length="109" mass="11259">MRKTKKRNMAAGVAVFALVGGPAIAASPAQAAPMHAPRISCTLTQDAPGSFFRVVGNGFPPGELVVLLDSSGTMLGKDTARLPEGSFDFAYLPIDNYTVASGFGRVGCV</sequence>
<keyword evidence="1" id="KW-0732">Signal</keyword>
<evidence type="ECO:0008006" key="4">
    <source>
        <dbReference type="Google" id="ProtNLM"/>
    </source>
</evidence>
<dbReference type="RefSeq" id="WP_310766859.1">
    <property type="nucleotide sequence ID" value="NZ_JBHRWR010000016.1"/>
</dbReference>
<dbReference type="Proteomes" id="UP001595701">
    <property type="component" value="Unassembled WGS sequence"/>
</dbReference>
<feature type="chain" id="PRO_5046123644" description="Secreted protein" evidence="1">
    <location>
        <begin position="26"/>
        <end position="109"/>
    </location>
</feature>
<comment type="caution">
    <text evidence="2">The sequence shown here is derived from an EMBL/GenBank/DDBJ whole genome shotgun (WGS) entry which is preliminary data.</text>
</comment>
<organism evidence="2 3">
    <name type="scientific">Streptomyces yaanensis</name>
    <dbReference type="NCBI Taxonomy" id="1142239"/>
    <lineage>
        <taxon>Bacteria</taxon>
        <taxon>Bacillati</taxon>
        <taxon>Actinomycetota</taxon>
        <taxon>Actinomycetes</taxon>
        <taxon>Kitasatosporales</taxon>
        <taxon>Streptomycetaceae</taxon>
        <taxon>Streptomyces</taxon>
    </lineage>
</organism>
<reference evidence="3" key="1">
    <citation type="journal article" date="2019" name="Int. J. Syst. Evol. Microbiol.">
        <title>The Global Catalogue of Microorganisms (GCM) 10K type strain sequencing project: providing services to taxonomists for standard genome sequencing and annotation.</title>
        <authorList>
            <consortium name="The Broad Institute Genomics Platform"/>
            <consortium name="The Broad Institute Genome Sequencing Center for Infectious Disease"/>
            <person name="Wu L."/>
            <person name="Ma J."/>
        </authorList>
    </citation>
    <scope>NUCLEOTIDE SEQUENCE [LARGE SCALE GENOMIC DNA]</scope>
    <source>
        <strain evidence="3">CGMCC 4.7035</strain>
    </source>
</reference>
<feature type="signal peptide" evidence="1">
    <location>
        <begin position="1"/>
        <end position="25"/>
    </location>
</feature>
<proteinExistence type="predicted"/>
<evidence type="ECO:0000256" key="1">
    <source>
        <dbReference type="SAM" id="SignalP"/>
    </source>
</evidence>
<evidence type="ECO:0000313" key="2">
    <source>
        <dbReference type="EMBL" id="MFC3575623.1"/>
    </source>
</evidence>